<keyword evidence="2" id="KW-0472">Membrane</keyword>
<keyword evidence="2" id="KW-0812">Transmembrane</keyword>
<reference evidence="5" key="1">
    <citation type="submission" date="2017-02" db="UniProtKB">
        <authorList>
            <consortium name="WormBaseParasite"/>
        </authorList>
    </citation>
    <scope>IDENTIFICATION</scope>
</reference>
<evidence type="ECO:0000259" key="3">
    <source>
        <dbReference type="SMART" id="SM00642"/>
    </source>
</evidence>
<dbReference type="WBParaSite" id="PTRK_0000943000.1">
    <property type="protein sequence ID" value="PTRK_0000943000.1"/>
    <property type="gene ID" value="PTRK_0000943000"/>
</dbReference>
<evidence type="ECO:0000256" key="1">
    <source>
        <dbReference type="SAM" id="MobiDB-lite"/>
    </source>
</evidence>
<dbReference type="Pfam" id="PF16028">
    <property type="entry name" value="SLC3A2_N"/>
    <property type="match status" value="1"/>
</dbReference>
<keyword evidence="4" id="KW-1185">Reference proteome</keyword>
<dbReference type="InterPro" id="IPR006047">
    <property type="entry name" value="GH13_cat_dom"/>
</dbReference>
<dbReference type="GO" id="GO:1904273">
    <property type="term" value="P:L-alanine import across plasma membrane"/>
    <property type="evidence" value="ECO:0007669"/>
    <property type="project" value="TreeGrafter"/>
</dbReference>
<evidence type="ECO:0000313" key="5">
    <source>
        <dbReference type="WBParaSite" id="PTRK_0000943000.1"/>
    </source>
</evidence>
<dbReference type="Pfam" id="PF00128">
    <property type="entry name" value="Alpha-amylase"/>
    <property type="match status" value="1"/>
</dbReference>
<organism evidence="4 5">
    <name type="scientific">Parastrongyloides trichosuri</name>
    <name type="common">Possum-specific nematode worm</name>
    <dbReference type="NCBI Taxonomy" id="131310"/>
    <lineage>
        <taxon>Eukaryota</taxon>
        <taxon>Metazoa</taxon>
        <taxon>Ecdysozoa</taxon>
        <taxon>Nematoda</taxon>
        <taxon>Chromadorea</taxon>
        <taxon>Rhabditida</taxon>
        <taxon>Tylenchina</taxon>
        <taxon>Panagrolaimomorpha</taxon>
        <taxon>Strongyloidoidea</taxon>
        <taxon>Strongyloididae</taxon>
        <taxon>Parastrongyloides</taxon>
    </lineage>
</organism>
<dbReference type="GO" id="GO:0015823">
    <property type="term" value="P:phenylalanine transport"/>
    <property type="evidence" value="ECO:0007669"/>
    <property type="project" value="TreeGrafter"/>
</dbReference>
<dbReference type="GO" id="GO:1903801">
    <property type="term" value="P:L-leucine import across plasma membrane"/>
    <property type="evidence" value="ECO:0007669"/>
    <property type="project" value="TreeGrafter"/>
</dbReference>
<name>A0A0N4ZLQ6_PARTI</name>
<keyword evidence="2" id="KW-1133">Transmembrane helix</keyword>
<dbReference type="PANTHER" id="PTHR46673">
    <property type="entry name" value="4F2 CELL-SURFACE ANTIGEN HEAVY CHAIN"/>
    <property type="match status" value="1"/>
</dbReference>
<feature type="transmembrane region" description="Helical" evidence="2">
    <location>
        <begin position="65"/>
        <end position="88"/>
    </location>
</feature>
<sequence length="548" mass="61608">MTAKESLMSSESDNAAKNTNPELGTVKFIPTDGDVEVTIPTKIIGLTKEQLEEYRNDPFWKYIRFFSFILFWIVWAAMFVGAVLIVVLSPKCAASTDSKSWFENSVSYQMFVPTFYDSDGDGVGDYKGVSDKLDYLRSIGVDSIWPAPVIKTHKDDFDVNDVVDFDKIDERFGTEESLKQLIVDTHYKDIKFVADIPLSVSNKHNWVLEANKNETTKYKSFFTDISNHILDLSNEEVKGKFLSVIKKFIDYGVDGIYLRNPKNIDGVSINKLVNTIKEFAPQEFVVYTDKSIIEEKPETYSIYPIFTKSCSISNLPKCIFSNVNSGINNQTSKKIMWNLLEDESERLDGKVGDQSGKIVNILSMLQLVLPGSMKVNYGDEYGLQTSQSNIAKHMPLMSWNNDNHNGFTTAEGGLLFGKAKNADKVNAYGDLHTMGSISKVFQRLSKLKEREEILKSGETEVLLENGVLYVYRYPKDGIGKTYILVLNLNAPSTSGKEIKIQDKFIINKESITVVTASFGVPNHSPRENINIKTGSVILQSMEGILLKV</sequence>
<accession>A0A0N4ZLQ6</accession>
<dbReference type="GO" id="GO:0015173">
    <property type="term" value="F:aromatic amino acid transmembrane transporter activity"/>
    <property type="evidence" value="ECO:0007669"/>
    <property type="project" value="TreeGrafter"/>
</dbReference>
<evidence type="ECO:0000313" key="4">
    <source>
        <dbReference type="Proteomes" id="UP000038045"/>
    </source>
</evidence>
<dbReference type="InterPro" id="IPR042280">
    <property type="entry name" value="SLC3A2"/>
</dbReference>
<dbReference type="Gene3D" id="3.20.20.80">
    <property type="entry name" value="Glycosidases"/>
    <property type="match status" value="1"/>
</dbReference>
<proteinExistence type="predicted"/>
<feature type="region of interest" description="Disordered" evidence="1">
    <location>
        <begin position="1"/>
        <end position="21"/>
    </location>
</feature>
<dbReference type="InterPro" id="IPR031984">
    <property type="entry name" value="SLC3A2_N"/>
</dbReference>
<dbReference type="AlphaFoldDB" id="A0A0N4ZLQ6"/>
<dbReference type="GO" id="GO:0015190">
    <property type="term" value="F:L-leucine transmembrane transporter activity"/>
    <property type="evidence" value="ECO:0007669"/>
    <property type="project" value="TreeGrafter"/>
</dbReference>
<protein>
    <submittedName>
        <fullName evidence="5">Aamy domain-containing protein</fullName>
    </submittedName>
</protein>
<dbReference type="Proteomes" id="UP000038045">
    <property type="component" value="Unplaced"/>
</dbReference>
<dbReference type="SMART" id="SM00642">
    <property type="entry name" value="Aamy"/>
    <property type="match status" value="1"/>
</dbReference>
<dbReference type="GO" id="GO:0016323">
    <property type="term" value="C:basolateral plasma membrane"/>
    <property type="evidence" value="ECO:0007669"/>
    <property type="project" value="TreeGrafter"/>
</dbReference>
<feature type="domain" description="Glycosyl hydrolase family 13 catalytic" evidence="3">
    <location>
        <begin position="109"/>
        <end position="426"/>
    </location>
</feature>
<dbReference type="SUPFAM" id="SSF51445">
    <property type="entry name" value="(Trans)glycosidases"/>
    <property type="match status" value="1"/>
</dbReference>
<evidence type="ECO:0000256" key="2">
    <source>
        <dbReference type="SAM" id="Phobius"/>
    </source>
</evidence>
<dbReference type="STRING" id="131310.A0A0N4ZLQ6"/>
<dbReference type="GO" id="GO:0005975">
    <property type="term" value="P:carbohydrate metabolic process"/>
    <property type="evidence" value="ECO:0007669"/>
    <property type="project" value="InterPro"/>
</dbReference>
<dbReference type="InterPro" id="IPR017853">
    <property type="entry name" value="GH"/>
</dbReference>
<dbReference type="GO" id="GO:0016324">
    <property type="term" value="C:apical plasma membrane"/>
    <property type="evidence" value="ECO:0007669"/>
    <property type="project" value="TreeGrafter"/>
</dbReference>
<dbReference type="GO" id="GO:0015180">
    <property type="term" value="F:L-alanine transmembrane transporter activity"/>
    <property type="evidence" value="ECO:0007669"/>
    <property type="project" value="TreeGrafter"/>
</dbReference>
<feature type="compositionally biased region" description="Polar residues" evidence="1">
    <location>
        <begin position="7"/>
        <end position="21"/>
    </location>
</feature>
<dbReference type="PANTHER" id="PTHR46673:SF1">
    <property type="entry name" value="4F2 CELL-SURFACE ANTIGEN HEAVY CHAIN"/>
    <property type="match status" value="1"/>
</dbReference>